<feature type="region of interest" description="Disordered" evidence="1">
    <location>
        <begin position="756"/>
        <end position="778"/>
    </location>
</feature>
<dbReference type="AlphaFoldDB" id="A0AA88RCL8"/>
<feature type="compositionally biased region" description="Basic and acidic residues" evidence="1">
    <location>
        <begin position="762"/>
        <end position="778"/>
    </location>
</feature>
<feature type="domain" description="GAG-pre-integrase" evidence="2">
    <location>
        <begin position="542"/>
        <end position="609"/>
    </location>
</feature>
<proteinExistence type="predicted"/>
<gene>
    <name evidence="3" type="ORF">RJ640_000964</name>
</gene>
<feature type="region of interest" description="Disordered" evidence="1">
    <location>
        <begin position="345"/>
        <end position="378"/>
    </location>
</feature>
<feature type="compositionally biased region" description="Polar residues" evidence="1">
    <location>
        <begin position="369"/>
        <end position="378"/>
    </location>
</feature>
<accession>A0AA88RCL8</accession>
<feature type="region of interest" description="Disordered" evidence="1">
    <location>
        <begin position="649"/>
        <end position="686"/>
    </location>
</feature>
<dbReference type="Pfam" id="PF13976">
    <property type="entry name" value="gag_pre-integrs"/>
    <property type="match status" value="2"/>
</dbReference>
<name>A0AA88RCL8_9ASTE</name>
<feature type="domain" description="GAG-pre-integrase" evidence="2">
    <location>
        <begin position="238"/>
        <end position="305"/>
    </location>
</feature>
<dbReference type="EMBL" id="JAVXUO010001024">
    <property type="protein sequence ID" value="KAK2986898.1"/>
    <property type="molecule type" value="Genomic_DNA"/>
</dbReference>
<dbReference type="InterPro" id="IPR025724">
    <property type="entry name" value="GAG-pre-integrase_dom"/>
</dbReference>
<reference evidence="3" key="1">
    <citation type="submission" date="2022-12" db="EMBL/GenBank/DDBJ databases">
        <title>Draft genome assemblies for two species of Escallonia (Escalloniales).</title>
        <authorList>
            <person name="Chanderbali A."/>
            <person name="Dervinis C."/>
            <person name="Anghel I."/>
            <person name="Soltis D."/>
            <person name="Soltis P."/>
            <person name="Zapata F."/>
        </authorList>
    </citation>
    <scope>NUCLEOTIDE SEQUENCE</scope>
    <source>
        <strain evidence="3">UCBG92.1500</strain>
        <tissue evidence="3">Leaf</tissue>
    </source>
</reference>
<sequence length="778" mass="86788">MAFQASALAQLHFKEPSVDGRKLFFVVLYSMTGASFLKSFINSTLPSQWTASILECCGYGNGVGGAEGNVRVGVADEGNVGEEGDACGAETEVGNVGEEGDRVVVTEMEVAVQKVMLVIDEGNVGDEVDACGAEIEIGNVGEEGDVGGSKIEAGNNDRIVMRAGRAEIEAGRIKGKGTIGKEPHSIENVLYVEGLKHNLLSISQFSDKGFKVIFEASQCTILSLKNNETILVGSRDNNVYSIQLNDLANQDVKCLSAISETSWLWHRRLGHMHMEHLKDISSKELVRGLPKIKFEKDKVCDACQMESINVTFDETNPFLRRTNIVNVDDMDNDLRTLDISDTLQGNPKEIDLGEQPSRSQEENEEAINDASNLDNSQELPKDWTYKKDHPSYQILGNPSSGEFEMSMMGELTFFLGLQIKQSKDGIFVNQAKYTKELLKRFDMEASNAFDTPMSSSLKIDKDEKGKDVDIKRYRGRIKGKGTIGKEPHSIENVLYVEGLKHNLLSISQFSDKGFKVIFEASQCTILSLKNNETILVGSRDNNVYSIQLNDLANQDVKCLSAISETSWLWHRRLGHMHMEHLKDISSKELVRGLPKIKFEKDKVCDACQMESINVTFDETNPFLRRTNIVNVDDMDNDLRTLDISDTLQGNPKEIDLGEQPSSSQEGNEEAINDASNLDDSQELPKDWTYKKDHPSDQILGNPSSGEFEMSMMGELTFFLGLQIKQSKDGIFINQAKYTKELLKRFDMEASNAFDTPMSSSLKIDKDEKGKDVDIKRYR</sequence>
<keyword evidence="4" id="KW-1185">Reference proteome</keyword>
<evidence type="ECO:0000313" key="4">
    <source>
        <dbReference type="Proteomes" id="UP001187471"/>
    </source>
</evidence>
<organism evidence="3 4">
    <name type="scientific">Escallonia rubra</name>
    <dbReference type="NCBI Taxonomy" id="112253"/>
    <lineage>
        <taxon>Eukaryota</taxon>
        <taxon>Viridiplantae</taxon>
        <taxon>Streptophyta</taxon>
        <taxon>Embryophyta</taxon>
        <taxon>Tracheophyta</taxon>
        <taxon>Spermatophyta</taxon>
        <taxon>Magnoliopsida</taxon>
        <taxon>eudicotyledons</taxon>
        <taxon>Gunneridae</taxon>
        <taxon>Pentapetalae</taxon>
        <taxon>asterids</taxon>
        <taxon>campanulids</taxon>
        <taxon>Escalloniales</taxon>
        <taxon>Escalloniaceae</taxon>
        <taxon>Escallonia</taxon>
    </lineage>
</organism>
<evidence type="ECO:0000313" key="3">
    <source>
        <dbReference type="EMBL" id="KAK2986898.1"/>
    </source>
</evidence>
<comment type="caution">
    <text evidence="3">The sequence shown here is derived from an EMBL/GenBank/DDBJ whole genome shotgun (WGS) entry which is preliminary data.</text>
</comment>
<feature type="non-terminal residue" evidence="3">
    <location>
        <position position="1"/>
    </location>
</feature>
<protein>
    <recommendedName>
        <fullName evidence="2">GAG-pre-integrase domain-containing protein</fullName>
    </recommendedName>
</protein>
<evidence type="ECO:0000256" key="1">
    <source>
        <dbReference type="SAM" id="MobiDB-lite"/>
    </source>
</evidence>
<dbReference type="Proteomes" id="UP001187471">
    <property type="component" value="Unassembled WGS sequence"/>
</dbReference>
<evidence type="ECO:0000259" key="2">
    <source>
        <dbReference type="Pfam" id="PF13976"/>
    </source>
</evidence>